<comment type="caution">
    <text evidence="2">The sequence shown here is derived from an EMBL/GenBank/DDBJ whole genome shotgun (WGS) entry which is preliminary data.</text>
</comment>
<dbReference type="SUPFAM" id="SSF55486">
    <property type="entry name" value="Metalloproteases ('zincins'), catalytic domain"/>
    <property type="match status" value="1"/>
</dbReference>
<dbReference type="OrthoDB" id="534666at2759"/>
<dbReference type="Gene3D" id="1.10.1370.40">
    <property type="match status" value="1"/>
</dbReference>
<evidence type="ECO:0000313" key="3">
    <source>
        <dbReference type="Proteomes" id="UP000770661"/>
    </source>
</evidence>
<dbReference type="AlphaFoldDB" id="A0A8J5CQL0"/>
<evidence type="ECO:0000259" key="1">
    <source>
        <dbReference type="Pfam" id="PF19310"/>
    </source>
</evidence>
<keyword evidence="3" id="KW-1185">Reference proteome</keyword>
<gene>
    <name evidence="2" type="ORF">GWK47_009988</name>
</gene>
<protein>
    <recommendedName>
        <fullName evidence="1">Oligopeptidase A N-terminal domain-containing protein</fullName>
    </recommendedName>
</protein>
<evidence type="ECO:0000313" key="2">
    <source>
        <dbReference type="EMBL" id="KAG0716312.1"/>
    </source>
</evidence>
<dbReference type="Pfam" id="PF19310">
    <property type="entry name" value="TOP_N"/>
    <property type="match status" value="1"/>
</dbReference>
<dbReference type="EMBL" id="JACEEZ010018949">
    <property type="protein sequence ID" value="KAG0716312.1"/>
    <property type="molecule type" value="Genomic_DNA"/>
</dbReference>
<name>A0A8J5CQL0_CHIOP</name>
<organism evidence="2 3">
    <name type="scientific">Chionoecetes opilio</name>
    <name type="common">Atlantic snow crab</name>
    <name type="synonym">Cancer opilio</name>
    <dbReference type="NCBI Taxonomy" id="41210"/>
    <lineage>
        <taxon>Eukaryota</taxon>
        <taxon>Metazoa</taxon>
        <taxon>Ecdysozoa</taxon>
        <taxon>Arthropoda</taxon>
        <taxon>Crustacea</taxon>
        <taxon>Multicrustacea</taxon>
        <taxon>Malacostraca</taxon>
        <taxon>Eumalacostraca</taxon>
        <taxon>Eucarida</taxon>
        <taxon>Decapoda</taxon>
        <taxon>Pleocyemata</taxon>
        <taxon>Brachyura</taxon>
        <taxon>Eubrachyura</taxon>
        <taxon>Majoidea</taxon>
        <taxon>Majidae</taxon>
        <taxon>Chionoecetes</taxon>
    </lineage>
</organism>
<reference evidence="2" key="1">
    <citation type="submission" date="2020-07" db="EMBL/GenBank/DDBJ databases">
        <title>The High-quality genome of the commercially important snow crab, Chionoecetes opilio.</title>
        <authorList>
            <person name="Jeong J.-H."/>
            <person name="Ryu S."/>
        </authorList>
    </citation>
    <scope>NUCLEOTIDE SEQUENCE</scope>
    <source>
        <strain evidence="2">MADBK_172401_WGS</strain>
        <tissue evidence="2">Digestive gland</tissue>
    </source>
</reference>
<feature type="domain" description="Oligopeptidase A N-terminal" evidence="1">
    <location>
        <begin position="90"/>
        <end position="154"/>
    </location>
</feature>
<dbReference type="InterPro" id="IPR045666">
    <property type="entry name" value="OpdA_N"/>
</dbReference>
<proteinExistence type="predicted"/>
<dbReference type="Proteomes" id="UP000770661">
    <property type="component" value="Unassembled WGS sequence"/>
</dbReference>
<accession>A0A8J5CQL0</accession>
<sequence>MAGMLARSRLLKLSSAVLRHSRPRTTYVVLLPENPVDTEEDNALLRTDALPQFELLTPEKCWTGMGKLALDYESGVWAVEERARDPKEPKTFDSIIEELDKLESPLNTAWSTVKTLYTVKNNEMNTNIYLKIHERARKARVHKFQSQPIYEACKVKKIIRLTYSNPSLFMFFMVKFIHRLKNLER</sequence>